<evidence type="ECO:0000259" key="1">
    <source>
        <dbReference type="Pfam" id="PF04389"/>
    </source>
</evidence>
<dbReference type="SUPFAM" id="SSF53187">
    <property type="entry name" value="Zn-dependent exopeptidases"/>
    <property type="match status" value="1"/>
</dbReference>
<dbReference type="Gene3D" id="3.40.630.10">
    <property type="entry name" value="Zn peptidases"/>
    <property type="match status" value="1"/>
</dbReference>
<feature type="domain" description="Peptidase M28" evidence="1">
    <location>
        <begin position="102"/>
        <end position="293"/>
    </location>
</feature>
<dbReference type="InterPro" id="IPR045175">
    <property type="entry name" value="M28_fam"/>
</dbReference>
<accession>A0ABT8MDP2</accession>
<proteinExistence type="predicted"/>
<keyword evidence="3" id="KW-1185">Reference proteome</keyword>
<evidence type="ECO:0000313" key="3">
    <source>
        <dbReference type="Proteomes" id="UP001168338"/>
    </source>
</evidence>
<evidence type="ECO:0000313" key="2">
    <source>
        <dbReference type="EMBL" id="MDN7026063.1"/>
    </source>
</evidence>
<sequence length="356" mass="37865">MPSHDHLQTRICLIGAAIVLILLISAAASASDTGQPGWDPEVAAMIAEVSESELYATTADLQAFGTRAIGTDGNTEAAAYLHDRLRAIPELEVEYQGGDRRNVVATLPGSGQNADTFVVVGAHYDSTATDPKNAPGATDNAAGVAIVLELARIMSSQTFDRTIAFALWNAEEAGRHGSRDYARRAAADDREILLYLNYDSTAYDPENRSVVTVLADARAAGVARAMAQYPARYGIDVTLVSESGVPISDHVSFREQGYPVVMMHAPRPGWPMHTPDDTIDYVSFPYARKSAQLGLAVLAEVACLNGTVTGDEAQVSASRTAVAVFPHLIADLERLTRPPLRGIPTGSSGCPDMQGL</sequence>
<dbReference type="Proteomes" id="UP001168338">
    <property type="component" value="Unassembled WGS sequence"/>
</dbReference>
<dbReference type="Pfam" id="PF04389">
    <property type="entry name" value="Peptidase_M28"/>
    <property type="match status" value="1"/>
</dbReference>
<dbReference type="EMBL" id="VCYH01000014">
    <property type="protein sequence ID" value="MDN7026063.1"/>
    <property type="molecule type" value="Genomic_DNA"/>
</dbReference>
<dbReference type="RefSeq" id="WP_301665269.1">
    <property type="nucleotide sequence ID" value="NZ_VCYH01000014.1"/>
</dbReference>
<name>A0ABT8MDP2_9EURY</name>
<dbReference type="PANTHER" id="PTHR12147:SF26">
    <property type="entry name" value="PEPTIDASE M28 DOMAIN-CONTAINING PROTEIN"/>
    <property type="match status" value="1"/>
</dbReference>
<gene>
    <name evidence="2" type="ORF">FGU65_14435</name>
</gene>
<dbReference type="PANTHER" id="PTHR12147">
    <property type="entry name" value="METALLOPEPTIDASE M28 FAMILY MEMBER"/>
    <property type="match status" value="1"/>
</dbReference>
<organism evidence="2 3">
    <name type="scientific">Methanoculleus frigidifontis</name>
    <dbReference type="NCBI Taxonomy" id="2584085"/>
    <lineage>
        <taxon>Archaea</taxon>
        <taxon>Methanobacteriati</taxon>
        <taxon>Methanobacteriota</taxon>
        <taxon>Stenosarchaea group</taxon>
        <taxon>Methanomicrobia</taxon>
        <taxon>Methanomicrobiales</taxon>
        <taxon>Methanomicrobiaceae</taxon>
        <taxon>Methanoculleus</taxon>
    </lineage>
</organism>
<comment type="caution">
    <text evidence="2">The sequence shown here is derived from an EMBL/GenBank/DDBJ whole genome shotgun (WGS) entry which is preliminary data.</text>
</comment>
<protein>
    <submittedName>
        <fullName evidence="2">Zn-dependent exopeptidase M28</fullName>
    </submittedName>
</protein>
<dbReference type="InterPro" id="IPR007484">
    <property type="entry name" value="Peptidase_M28"/>
</dbReference>
<reference evidence="2" key="1">
    <citation type="submission" date="2019-05" db="EMBL/GenBank/DDBJ databases">
        <title>Methanoculleus sp. FWC-SCC1, a methanogenic archaeon isolated from deep marine cold seep.</title>
        <authorList>
            <person name="Chen Y.-W."/>
            <person name="Chen S.-C."/>
            <person name="Teng N.-H."/>
            <person name="Lai M.-C."/>
        </authorList>
    </citation>
    <scope>NUCLEOTIDE SEQUENCE</scope>
    <source>
        <strain evidence="2">FWC-SCC1</strain>
    </source>
</reference>